<sequence>MRLLKRVALAIALALTVIATTPALPAAATGPALVPLVSFFSPTRGDHFTTTQSTWTCKYFRTCAADPGYRAVGIQGFVYNPANPQPANSVPLYHWWSAARGDNFLTTDPNWAGEVGDRRTSGDEYVLFRIEGYVSTLSPSGAEPLRSYWNPALGDNAAMATWRPWTPVPSGWTLHRTEGFLLPPPGAPLVLCTSDVSPDDEDPSAWNAYGNQVTDWQRSANLLDGDALKVTAAPGSVIRVDYWGREESVFGDLFSHNPGGPAPELAPYSLIGRVDVGAMYVHGWGWYEAGAWFPAIGTVHTGTPCMVYESLGGTSRKLQLSFNDSNLGDNGGYAPVTVAQWW</sequence>
<keyword evidence="3" id="KW-1185">Reference proteome</keyword>
<evidence type="ECO:0008006" key="4">
    <source>
        <dbReference type="Google" id="ProtNLM"/>
    </source>
</evidence>
<organism evidence="2 3">
    <name type="scientific">Glycomyces tritici</name>
    <dbReference type="NCBI Taxonomy" id="2665176"/>
    <lineage>
        <taxon>Bacteria</taxon>
        <taxon>Bacillati</taxon>
        <taxon>Actinomycetota</taxon>
        <taxon>Actinomycetes</taxon>
        <taxon>Glycomycetales</taxon>
        <taxon>Glycomycetaceae</taxon>
        <taxon>Glycomyces</taxon>
    </lineage>
</organism>
<evidence type="ECO:0000313" key="3">
    <source>
        <dbReference type="Proteomes" id="UP001171902"/>
    </source>
</evidence>
<comment type="caution">
    <text evidence="2">The sequence shown here is derived from an EMBL/GenBank/DDBJ whole genome shotgun (WGS) entry which is preliminary data.</text>
</comment>
<gene>
    <name evidence="2" type="ORF">QWI33_22825</name>
</gene>
<dbReference type="EMBL" id="JAUEMJ010000008">
    <property type="protein sequence ID" value="MDN3242574.1"/>
    <property type="molecule type" value="Genomic_DNA"/>
</dbReference>
<feature type="signal peptide" evidence="1">
    <location>
        <begin position="1"/>
        <end position="19"/>
    </location>
</feature>
<proteinExistence type="predicted"/>
<dbReference type="Proteomes" id="UP001171902">
    <property type="component" value="Unassembled WGS sequence"/>
</dbReference>
<accession>A0ABT7YVB8</accession>
<dbReference type="RefSeq" id="WP_289959233.1">
    <property type="nucleotide sequence ID" value="NZ_JAUEMJ010000008.1"/>
</dbReference>
<reference evidence="2" key="1">
    <citation type="submission" date="2023-06" db="EMBL/GenBank/DDBJ databases">
        <title>Gycomyces niveus sp.nov., a novel actinomycete isolated from soil in Shouguang.</title>
        <authorList>
            <person name="Yang X."/>
            <person name="Zhao J."/>
        </authorList>
    </citation>
    <scope>NUCLEOTIDE SEQUENCE</scope>
    <source>
        <strain evidence="2">NEAU C2</strain>
    </source>
</reference>
<evidence type="ECO:0000256" key="1">
    <source>
        <dbReference type="SAM" id="SignalP"/>
    </source>
</evidence>
<name>A0ABT7YVB8_9ACTN</name>
<keyword evidence="1" id="KW-0732">Signal</keyword>
<protein>
    <recommendedName>
        <fullName evidence="4">Secreted protein</fullName>
    </recommendedName>
</protein>
<feature type="chain" id="PRO_5046587767" description="Secreted protein" evidence="1">
    <location>
        <begin position="20"/>
        <end position="342"/>
    </location>
</feature>
<evidence type="ECO:0000313" key="2">
    <source>
        <dbReference type="EMBL" id="MDN3242574.1"/>
    </source>
</evidence>